<dbReference type="Gene3D" id="3.30.1330.230">
    <property type="match status" value="1"/>
</dbReference>
<dbReference type="InterPro" id="IPR003776">
    <property type="entry name" value="YcaO-like_dom"/>
</dbReference>
<dbReference type="Gene3D" id="3.30.40.250">
    <property type="match status" value="1"/>
</dbReference>
<evidence type="ECO:0000313" key="4">
    <source>
        <dbReference type="Proteomes" id="UP001500831"/>
    </source>
</evidence>
<dbReference type="NCBIfam" id="TIGR03604">
    <property type="entry name" value="TOMM_cyclo_SagD"/>
    <property type="match status" value="1"/>
</dbReference>
<dbReference type="Proteomes" id="UP001500831">
    <property type="component" value="Unassembled WGS sequence"/>
</dbReference>
<dbReference type="EMBL" id="BAAAVI010000058">
    <property type="protein sequence ID" value="GAA2896683.1"/>
    <property type="molecule type" value="Genomic_DNA"/>
</dbReference>
<comment type="caution">
    <text evidence="3">The sequence shown here is derived from an EMBL/GenBank/DDBJ whole genome shotgun (WGS) entry which is preliminary data.</text>
</comment>
<dbReference type="Gene3D" id="3.30.160.660">
    <property type="match status" value="1"/>
</dbReference>
<accession>A0ABN3W5S0</accession>
<feature type="compositionally biased region" description="Low complexity" evidence="1">
    <location>
        <begin position="1"/>
        <end position="15"/>
    </location>
</feature>
<proteinExistence type="predicted"/>
<evidence type="ECO:0000259" key="2">
    <source>
        <dbReference type="PROSITE" id="PS51664"/>
    </source>
</evidence>
<keyword evidence="4" id="KW-1185">Reference proteome</keyword>
<dbReference type="RefSeq" id="WP_344978895.1">
    <property type="nucleotide sequence ID" value="NZ_BAAAVI010000058.1"/>
</dbReference>
<name>A0ABN3W5S0_9ACTN</name>
<reference evidence="3 4" key="1">
    <citation type="journal article" date="2019" name="Int. J. Syst. Evol. Microbiol.">
        <title>The Global Catalogue of Microorganisms (GCM) 10K type strain sequencing project: providing services to taxonomists for standard genome sequencing and annotation.</title>
        <authorList>
            <consortium name="The Broad Institute Genomics Platform"/>
            <consortium name="The Broad Institute Genome Sequencing Center for Infectious Disease"/>
            <person name="Wu L."/>
            <person name="Ma J."/>
        </authorList>
    </citation>
    <scope>NUCLEOTIDE SEQUENCE [LARGE SCALE GENOMIC DNA]</scope>
    <source>
        <strain evidence="3 4">JCM 6242</strain>
    </source>
</reference>
<feature type="region of interest" description="Disordered" evidence="1">
    <location>
        <begin position="1"/>
        <end position="27"/>
    </location>
</feature>
<dbReference type="PANTHER" id="PTHR37809">
    <property type="entry name" value="RIBOSOMAL PROTEIN S12 METHYLTHIOTRANSFERASE ACCESSORY FACTOR YCAO"/>
    <property type="match status" value="1"/>
</dbReference>
<dbReference type="PANTHER" id="PTHR37809:SF1">
    <property type="entry name" value="RIBOSOMAL PROTEIN S12 METHYLTHIOTRANSFERASE ACCESSORY FACTOR YCAO"/>
    <property type="match status" value="1"/>
</dbReference>
<sequence length="479" mass="51021">MTDAGGTADGTAGAADRPDTAWTGNDPLTVLADDRTGLIRRLDHLEPEPWWPDGLTICSAEVSSPYRLLPWPADRVATGTAFGDPGRAVMSAVGEAVERYCGNFVPAGLLRSSYRKLREPALDPARLALYSDGQHAEPGFPFTPFTADLEVLWTRGTDLADGTPAWLPASLVYVNYLSPPREDEPPTNYAMLAGIAAGPSARAARTAALEEVIERDATVVWWANALPARPVTGAGHPATPLVPEAEPGWYRADGAAGSCRYRVVVIPTVFEVAVLGVLLDDPETGIAAFGVAARPDPAEAVRKALAEAVTLRRYALGLLDPDGEIWAAAAAGVIDPRVFKPHRTDRRYADDYRSDFRDVVDLGCHSQLWLDPRMRGHLAPITASADAVALADLPRVDGDPLDGYLKRVTARGLGAYAADLTTPDVASAGLSVARVIVPGAYSNAPAAFPFLGGNRLREDPARLGLRPADHVNFVPLPHT</sequence>
<dbReference type="InterPro" id="IPR027624">
    <property type="entry name" value="TOMM_cyclo_SagD"/>
</dbReference>
<dbReference type="Pfam" id="PF02624">
    <property type="entry name" value="YcaO"/>
    <property type="match status" value="1"/>
</dbReference>
<evidence type="ECO:0000256" key="1">
    <source>
        <dbReference type="SAM" id="MobiDB-lite"/>
    </source>
</evidence>
<organism evidence="3 4">
    <name type="scientific">Streptosporangium fragile</name>
    <dbReference type="NCBI Taxonomy" id="46186"/>
    <lineage>
        <taxon>Bacteria</taxon>
        <taxon>Bacillati</taxon>
        <taxon>Actinomycetota</taxon>
        <taxon>Actinomycetes</taxon>
        <taxon>Streptosporangiales</taxon>
        <taxon>Streptosporangiaceae</taxon>
        <taxon>Streptosporangium</taxon>
    </lineage>
</organism>
<feature type="domain" description="YcaO" evidence="2">
    <location>
        <begin position="79"/>
        <end position="479"/>
    </location>
</feature>
<dbReference type="PROSITE" id="PS51664">
    <property type="entry name" value="YCAO"/>
    <property type="match status" value="1"/>
</dbReference>
<evidence type="ECO:0000313" key="3">
    <source>
        <dbReference type="EMBL" id="GAA2896683.1"/>
    </source>
</evidence>
<protein>
    <recommendedName>
        <fullName evidence="2">YcaO domain-containing protein</fullName>
    </recommendedName>
</protein>
<gene>
    <name evidence="3" type="ORF">GCM10010517_61670</name>
</gene>